<dbReference type="Proteomes" id="UP000653099">
    <property type="component" value="Unassembled WGS sequence"/>
</dbReference>
<dbReference type="InterPro" id="IPR001296">
    <property type="entry name" value="Glyco_trans_1"/>
</dbReference>
<comment type="caution">
    <text evidence="2">The sequence shown here is derived from an EMBL/GenBank/DDBJ whole genome shotgun (WGS) entry which is preliminary data.</text>
</comment>
<protein>
    <recommendedName>
        <fullName evidence="1">Glycosyl transferase family 1 domain-containing protein</fullName>
    </recommendedName>
</protein>
<reference evidence="2" key="2">
    <citation type="submission" date="2020-09" db="EMBL/GenBank/DDBJ databases">
        <authorList>
            <person name="Sun Q."/>
            <person name="Ohkuma M."/>
        </authorList>
    </citation>
    <scope>NUCLEOTIDE SEQUENCE</scope>
    <source>
        <strain evidence="2">JCM 14359</strain>
    </source>
</reference>
<evidence type="ECO:0000313" key="2">
    <source>
        <dbReference type="EMBL" id="GGI95750.1"/>
    </source>
</evidence>
<dbReference type="PANTHER" id="PTHR45947:SF3">
    <property type="entry name" value="SULFOQUINOVOSYL TRANSFERASE SQD2"/>
    <property type="match status" value="1"/>
</dbReference>
<name>A0A830E5Z0_9EURY</name>
<feature type="domain" description="Glycosyl transferase family 1" evidence="1">
    <location>
        <begin position="126"/>
        <end position="288"/>
    </location>
</feature>
<gene>
    <name evidence="2" type="ORF">GCM10008995_02270</name>
</gene>
<sequence>MLFDRSVSRRLEATEDGIFIGFAGGCLKSLERANELGLTTVVERSSVHIKTQKDILDEEFGKYNQGECPISEQHICREVREYEIADYIVTPSKFAQDSFLNRGFSRYKVKKVPLGTQIPKFSDGKKAQSKRVNFDEDKIYFIYSGQVSLRKGIQYLLPAWDSLDLTEAELIITSAIQDSARPLVQEYQNRKDIHFLGWVDDLYQWFERADVFVFPSMEDGFALVVIEAMASGLPVIVSENTGAKDCIRESVDGITVPAGKIESLAVAIQYMYDNPDERCQMGRNARKQIQSKYTAEDYGSRISSVYRNMI</sequence>
<dbReference type="CDD" id="cd03801">
    <property type="entry name" value="GT4_PimA-like"/>
    <property type="match status" value="1"/>
</dbReference>
<organism evidence="2 3">
    <name type="scientific">Halobellus salinus</name>
    <dbReference type="NCBI Taxonomy" id="931585"/>
    <lineage>
        <taxon>Archaea</taxon>
        <taxon>Methanobacteriati</taxon>
        <taxon>Methanobacteriota</taxon>
        <taxon>Stenosarchaea group</taxon>
        <taxon>Halobacteria</taxon>
        <taxon>Halobacteriales</taxon>
        <taxon>Haloferacaceae</taxon>
        <taxon>Halobellus</taxon>
    </lineage>
</organism>
<reference evidence="2" key="1">
    <citation type="journal article" date="2014" name="Int. J. Syst. Evol. Microbiol.">
        <title>Complete genome sequence of Corynebacterium casei LMG S-19264T (=DSM 44701T), isolated from a smear-ripened cheese.</title>
        <authorList>
            <consortium name="US DOE Joint Genome Institute (JGI-PGF)"/>
            <person name="Walter F."/>
            <person name="Albersmeier A."/>
            <person name="Kalinowski J."/>
            <person name="Ruckert C."/>
        </authorList>
    </citation>
    <scope>NUCLEOTIDE SEQUENCE</scope>
    <source>
        <strain evidence="2">JCM 14359</strain>
    </source>
</reference>
<dbReference type="SUPFAM" id="SSF53756">
    <property type="entry name" value="UDP-Glycosyltransferase/glycogen phosphorylase"/>
    <property type="match status" value="1"/>
</dbReference>
<proteinExistence type="predicted"/>
<dbReference type="Pfam" id="PF00534">
    <property type="entry name" value="Glycos_transf_1"/>
    <property type="match status" value="1"/>
</dbReference>
<dbReference type="AlphaFoldDB" id="A0A830E5Z0"/>
<dbReference type="GO" id="GO:0016757">
    <property type="term" value="F:glycosyltransferase activity"/>
    <property type="evidence" value="ECO:0007669"/>
    <property type="project" value="InterPro"/>
</dbReference>
<dbReference type="InterPro" id="IPR050194">
    <property type="entry name" value="Glycosyltransferase_grp1"/>
</dbReference>
<dbReference type="Gene3D" id="3.40.50.2000">
    <property type="entry name" value="Glycogen Phosphorylase B"/>
    <property type="match status" value="2"/>
</dbReference>
<evidence type="ECO:0000259" key="1">
    <source>
        <dbReference type="Pfam" id="PF00534"/>
    </source>
</evidence>
<evidence type="ECO:0000313" key="3">
    <source>
        <dbReference type="Proteomes" id="UP000653099"/>
    </source>
</evidence>
<dbReference type="PANTHER" id="PTHR45947">
    <property type="entry name" value="SULFOQUINOVOSYL TRANSFERASE SQD2"/>
    <property type="match status" value="1"/>
</dbReference>
<keyword evidence="3" id="KW-1185">Reference proteome</keyword>
<accession>A0A830E5Z0</accession>
<dbReference type="EMBL" id="BMOC01000001">
    <property type="protein sequence ID" value="GGI95750.1"/>
    <property type="molecule type" value="Genomic_DNA"/>
</dbReference>